<dbReference type="PANTHER" id="PTHR28533:SF1">
    <property type="entry name" value="PROTEIN PBN1"/>
    <property type="match status" value="1"/>
</dbReference>
<reference evidence="12" key="2">
    <citation type="submission" date="2010-07" db="EMBL/GenBank/DDBJ databases">
        <authorList>
            <consortium name="The Broad Institute Genome Sequencing Platform"/>
            <consortium name="Broad Institute Genome Sequencing Center for Infectious Disease"/>
            <person name="Ma L.-J."/>
            <person name="Dead R."/>
            <person name="Young S."/>
            <person name="Zeng Q."/>
            <person name="Koehrsen M."/>
            <person name="Alvarado L."/>
            <person name="Berlin A."/>
            <person name="Chapman S.B."/>
            <person name="Chen Z."/>
            <person name="Freedman E."/>
            <person name="Gellesch M."/>
            <person name="Goldberg J."/>
            <person name="Griggs A."/>
            <person name="Gujja S."/>
            <person name="Heilman E.R."/>
            <person name="Heiman D."/>
            <person name="Hepburn T."/>
            <person name="Howarth C."/>
            <person name="Jen D."/>
            <person name="Larson L."/>
            <person name="Mehta T."/>
            <person name="Neiman D."/>
            <person name="Pearson M."/>
            <person name="Roberts A."/>
            <person name="Saif S."/>
            <person name="Shea T."/>
            <person name="Shenoy N."/>
            <person name="Sisk P."/>
            <person name="Stolte C."/>
            <person name="Sykes S."/>
            <person name="Walk T."/>
            <person name="White J."/>
            <person name="Yandava C."/>
            <person name="Haas B."/>
            <person name="Nusbaum C."/>
            <person name="Birren B."/>
        </authorList>
    </citation>
    <scope>NUCLEOTIDE SEQUENCE</scope>
    <source>
        <strain evidence="12">R3-111a-1</strain>
    </source>
</reference>
<reference evidence="13" key="4">
    <citation type="journal article" date="2015" name="G3 (Bethesda)">
        <title>Genome sequences of three phytopathogenic species of the Magnaporthaceae family of fungi.</title>
        <authorList>
            <person name="Okagaki L.H."/>
            <person name="Nunes C.C."/>
            <person name="Sailsbery J."/>
            <person name="Clay B."/>
            <person name="Brown D."/>
            <person name="John T."/>
            <person name="Oh Y."/>
            <person name="Young N."/>
            <person name="Fitzgerald M."/>
            <person name="Haas B.J."/>
            <person name="Zeng Q."/>
            <person name="Young S."/>
            <person name="Adiconis X."/>
            <person name="Fan L."/>
            <person name="Levin J.Z."/>
            <person name="Mitchell T.K."/>
            <person name="Okubara P.A."/>
            <person name="Farman M.L."/>
            <person name="Kohn L.M."/>
            <person name="Birren B."/>
            <person name="Ma L.-J."/>
            <person name="Dean R.A."/>
        </authorList>
    </citation>
    <scope>NUCLEOTIDE SEQUENCE</scope>
    <source>
        <strain evidence="13">R3-111a-1</strain>
    </source>
</reference>
<evidence type="ECO:0000256" key="11">
    <source>
        <dbReference type="RuleBase" id="RU366056"/>
    </source>
</evidence>
<evidence type="ECO:0000256" key="9">
    <source>
        <dbReference type="ARBA" id="ARBA00023136"/>
    </source>
</evidence>
<gene>
    <name evidence="13" type="primary">20349939</name>
    <name evidence="12" type="ORF">GGTG_09481</name>
</gene>
<dbReference type="AlphaFoldDB" id="J3P7I9"/>
<evidence type="ECO:0000313" key="13">
    <source>
        <dbReference type="EnsemblFungi" id="EJT72621"/>
    </source>
</evidence>
<evidence type="ECO:0000313" key="14">
    <source>
        <dbReference type="Proteomes" id="UP000006039"/>
    </source>
</evidence>
<evidence type="ECO:0000256" key="1">
    <source>
        <dbReference type="ARBA" id="ARBA00004643"/>
    </source>
</evidence>
<organism evidence="12">
    <name type="scientific">Gaeumannomyces tritici (strain R3-111a-1)</name>
    <name type="common">Wheat and barley take-all root rot fungus</name>
    <name type="synonym">Gaeumannomyces graminis var. tritici</name>
    <dbReference type="NCBI Taxonomy" id="644352"/>
    <lineage>
        <taxon>Eukaryota</taxon>
        <taxon>Fungi</taxon>
        <taxon>Dikarya</taxon>
        <taxon>Ascomycota</taxon>
        <taxon>Pezizomycotina</taxon>
        <taxon>Sordariomycetes</taxon>
        <taxon>Sordariomycetidae</taxon>
        <taxon>Magnaporthales</taxon>
        <taxon>Magnaporthaceae</taxon>
        <taxon>Gaeumannomyces</taxon>
    </lineage>
</organism>
<dbReference type="InterPro" id="IPR013233">
    <property type="entry name" value="PIG-X/PBN1"/>
</dbReference>
<dbReference type="EMBL" id="GL385399">
    <property type="protein sequence ID" value="EJT72621.1"/>
    <property type="molecule type" value="Genomic_DNA"/>
</dbReference>
<keyword evidence="7 11" id="KW-0256">Endoplasmic reticulum</keyword>
<dbReference type="eggNOG" id="ENOG502QS8N">
    <property type="taxonomic scope" value="Eukaryota"/>
</dbReference>
<protein>
    <recommendedName>
        <fullName evidence="4 11">Protein PBN1</fullName>
    </recommendedName>
</protein>
<comment type="subcellular location">
    <subcellularLocation>
        <location evidence="11">Endoplasmic reticulum membrane</location>
        <topology evidence="11">Single-pass membrane protein</topology>
    </subcellularLocation>
    <subcellularLocation>
        <location evidence="1">Endoplasmic reticulum membrane</location>
        <topology evidence="1">Single-pass type III membrane protein</topology>
    </subcellularLocation>
</comment>
<evidence type="ECO:0000256" key="2">
    <source>
        <dbReference type="ARBA" id="ARBA00004687"/>
    </source>
</evidence>
<dbReference type="Pfam" id="PF08320">
    <property type="entry name" value="PIG-X"/>
    <property type="match status" value="1"/>
</dbReference>
<dbReference type="VEuPathDB" id="FungiDB:GGTG_09481"/>
<keyword evidence="9 11" id="KW-0472">Membrane</keyword>
<dbReference type="PANTHER" id="PTHR28533">
    <property type="entry name" value="PROTEIN PBN1"/>
    <property type="match status" value="1"/>
</dbReference>
<keyword evidence="14" id="KW-1185">Reference proteome</keyword>
<feature type="transmembrane region" description="Helical" evidence="11">
    <location>
        <begin position="471"/>
        <end position="489"/>
    </location>
</feature>
<evidence type="ECO:0000256" key="10">
    <source>
        <dbReference type="ARBA" id="ARBA00023180"/>
    </source>
</evidence>
<dbReference type="InterPro" id="IPR042322">
    <property type="entry name" value="Pbn1"/>
</dbReference>
<keyword evidence="5 11" id="KW-0337">GPI-anchor biosynthesis</keyword>
<dbReference type="RefSeq" id="XP_009225595.1">
    <property type="nucleotide sequence ID" value="XM_009227331.1"/>
</dbReference>
<keyword evidence="6 11" id="KW-0812">Transmembrane</keyword>
<comment type="function">
    <text evidence="11">Required for proper folding and/or the stability of a subset of proteins in the endoplasmic reticulum. Component of glycosylphosphatidylinositol-mannosyltransferase 1 which transfers the first of the 4 mannoses in the GPI-anchor precursors during GPI-anchor biosynthesis. Probably acts by stabilizing the mannosyltransferase GPI14.</text>
</comment>
<dbReference type="EnsemblFungi" id="EJT72621">
    <property type="protein sequence ID" value="EJT72621"/>
    <property type="gene ID" value="GGTG_09481"/>
</dbReference>
<comment type="pathway">
    <text evidence="2 11">Glycolipid biosynthesis; glycosylphosphatidylinositol-anchor biosynthesis.</text>
</comment>
<dbReference type="GO" id="GO:0000030">
    <property type="term" value="F:mannosyltransferase activity"/>
    <property type="evidence" value="ECO:0007669"/>
    <property type="project" value="TreeGrafter"/>
</dbReference>
<reference evidence="14" key="1">
    <citation type="submission" date="2010-07" db="EMBL/GenBank/DDBJ databases">
        <title>The genome sequence of Gaeumannomyces graminis var. tritici strain R3-111a-1.</title>
        <authorList>
            <consortium name="The Broad Institute Genome Sequencing Platform"/>
            <person name="Ma L.-J."/>
            <person name="Dead R."/>
            <person name="Young S."/>
            <person name="Zeng Q."/>
            <person name="Koehrsen M."/>
            <person name="Alvarado L."/>
            <person name="Berlin A."/>
            <person name="Chapman S.B."/>
            <person name="Chen Z."/>
            <person name="Freedman E."/>
            <person name="Gellesch M."/>
            <person name="Goldberg J."/>
            <person name="Griggs A."/>
            <person name="Gujja S."/>
            <person name="Heilman E.R."/>
            <person name="Heiman D."/>
            <person name="Hepburn T."/>
            <person name="Howarth C."/>
            <person name="Jen D."/>
            <person name="Larson L."/>
            <person name="Mehta T."/>
            <person name="Neiman D."/>
            <person name="Pearson M."/>
            <person name="Roberts A."/>
            <person name="Saif S."/>
            <person name="Shea T."/>
            <person name="Shenoy N."/>
            <person name="Sisk P."/>
            <person name="Stolte C."/>
            <person name="Sykes S."/>
            <person name="Walk T."/>
            <person name="White J."/>
            <person name="Yandava C."/>
            <person name="Haas B."/>
            <person name="Nusbaum C."/>
            <person name="Birren B."/>
        </authorList>
    </citation>
    <scope>NUCLEOTIDE SEQUENCE [LARGE SCALE GENOMIC DNA]</scope>
    <source>
        <strain evidence="14">R3-111a-1</strain>
    </source>
</reference>
<accession>J3P7I9</accession>
<dbReference type="GO" id="GO:0005789">
    <property type="term" value="C:endoplasmic reticulum membrane"/>
    <property type="evidence" value="ECO:0007669"/>
    <property type="project" value="UniProtKB-SubCell"/>
</dbReference>
<proteinExistence type="inferred from homology"/>
<evidence type="ECO:0000256" key="7">
    <source>
        <dbReference type="ARBA" id="ARBA00022824"/>
    </source>
</evidence>
<evidence type="ECO:0000256" key="8">
    <source>
        <dbReference type="ARBA" id="ARBA00022989"/>
    </source>
</evidence>
<keyword evidence="10" id="KW-0325">Glycoprotein</keyword>
<comment type="similarity">
    <text evidence="3 11">Belongs to the PIGX family.</text>
</comment>
<name>J3P7I9_GAET3</name>
<sequence length="516" mass="55765">MRQRVTFLHRPGDAVDPSTLRITDTSLTGPQDARAAREVRTTLALDELPAELASVLKTSHELHVRWVSPDAFDTVAPLHSRLSPGFHLFFTPRQGGDVSESEALCRLLRKAFGGLENCVSSEESFVALSPDRFSHSAAFQFYQPLHNLTHFARHVGDELCPQGDPLCRAQAARLTEAVSLDLSYDTISHALKVTALSPYQAQPLLVTGHPGHRTEVGLLGEDALPNVEGHEVGLSGHLVFLGQHKEPSVTAFGVPSRHRRHHHPDATFSVSIVQPAGLHPTLRLTLSPAAARPPLPPVGEGAAASSSCAPHAYLVLPRSVFADRYQLSDPLFLASKNLTALRHASGPVDLEAPEYAIGHWGSTALLELAAPPPQSGSQSEWTVQVPLHLRYLAPAARGHRDVQLPHPVVFWACAAEDGTRFPTNPFDRVNLGYDGLFGPRTVFWHVDPSPPHSRLFTTIDVPVLDLDKADWVAPGTAAVVLLGFAWVVWKLVAVAVRGRGASGVSGPSVAESKKTK</sequence>
<dbReference type="GO" id="GO:0006506">
    <property type="term" value="P:GPI anchor biosynthetic process"/>
    <property type="evidence" value="ECO:0007669"/>
    <property type="project" value="UniProtKB-UniPathway"/>
</dbReference>
<reference evidence="12" key="3">
    <citation type="submission" date="2010-09" db="EMBL/GenBank/DDBJ databases">
        <title>Annotation of Gaeumannomyces graminis var. tritici R3-111a-1.</title>
        <authorList>
            <consortium name="The Broad Institute Genome Sequencing Platform"/>
            <person name="Ma L.-J."/>
            <person name="Dead R."/>
            <person name="Young S.K."/>
            <person name="Zeng Q."/>
            <person name="Gargeya S."/>
            <person name="Fitzgerald M."/>
            <person name="Haas B."/>
            <person name="Abouelleil A."/>
            <person name="Alvarado L."/>
            <person name="Arachchi H.M."/>
            <person name="Berlin A."/>
            <person name="Brown A."/>
            <person name="Chapman S.B."/>
            <person name="Chen Z."/>
            <person name="Dunbar C."/>
            <person name="Freedman E."/>
            <person name="Gearin G."/>
            <person name="Gellesch M."/>
            <person name="Goldberg J."/>
            <person name="Griggs A."/>
            <person name="Gujja S."/>
            <person name="Heiman D."/>
            <person name="Howarth C."/>
            <person name="Larson L."/>
            <person name="Lui A."/>
            <person name="MacDonald P.J.P."/>
            <person name="Mehta T."/>
            <person name="Montmayeur A."/>
            <person name="Murphy C."/>
            <person name="Neiman D."/>
            <person name="Pearson M."/>
            <person name="Priest M."/>
            <person name="Roberts A."/>
            <person name="Saif S."/>
            <person name="Shea T."/>
            <person name="Shenoy N."/>
            <person name="Sisk P."/>
            <person name="Stolte C."/>
            <person name="Sykes S."/>
            <person name="Yandava C."/>
            <person name="Wortman J."/>
            <person name="Nusbaum C."/>
            <person name="Birren B."/>
        </authorList>
    </citation>
    <scope>NUCLEOTIDE SEQUENCE</scope>
    <source>
        <strain evidence="12">R3-111a-1</strain>
    </source>
</reference>
<dbReference type="GeneID" id="20349939"/>
<dbReference type="SMART" id="SM00780">
    <property type="entry name" value="PIG-X"/>
    <property type="match status" value="1"/>
</dbReference>
<keyword evidence="8 11" id="KW-1133">Transmembrane helix</keyword>
<dbReference type="HOGENOM" id="CLU_030047_0_0_1"/>
<evidence type="ECO:0000256" key="3">
    <source>
        <dbReference type="ARBA" id="ARBA00010345"/>
    </source>
</evidence>
<dbReference type="GO" id="GO:1990529">
    <property type="term" value="C:glycosylphosphatidylinositol-mannosyltransferase I complex"/>
    <property type="evidence" value="ECO:0007669"/>
    <property type="project" value="TreeGrafter"/>
</dbReference>
<evidence type="ECO:0000313" key="12">
    <source>
        <dbReference type="EMBL" id="EJT72621.1"/>
    </source>
</evidence>
<dbReference type="OrthoDB" id="5546453at2759"/>
<dbReference type="UniPathway" id="UPA00196"/>
<reference evidence="13" key="5">
    <citation type="submission" date="2018-04" db="UniProtKB">
        <authorList>
            <consortium name="EnsemblFungi"/>
        </authorList>
    </citation>
    <scope>IDENTIFICATION</scope>
    <source>
        <strain evidence="13">R3-111a-1</strain>
    </source>
</reference>
<dbReference type="STRING" id="644352.J3P7I9"/>
<dbReference type="Proteomes" id="UP000006039">
    <property type="component" value="Unassembled WGS sequence"/>
</dbReference>
<evidence type="ECO:0000256" key="5">
    <source>
        <dbReference type="ARBA" id="ARBA00022502"/>
    </source>
</evidence>
<evidence type="ECO:0000256" key="6">
    <source>
        <dbReference type="ARBA" id="ARBA00022692"/>
    </source>
</evidence>
<evidence type="ECO:0000256" key="4">
    <source>
        <dbReference type="ARBA" id="ARBA00020410"/>
    </source>
</evidence>